<evidence type="ECO:0000313" key="3">
    <source>
        <dbReference type="Proteomes" id="UP000236151"/>
    </source>
</evidence>
<dbReference type="PANTHER" id="PTHR36836">
    <property type="entry name" value="COLANIC ACID BIOSYNTHESIS PROTEIN WCAK"/>
    <property type="match status" value="1"/>
</dbReference>
<dbReference type="InterPro" id="IPR007345">
    <property type="entry name" value="Polysacch_pyruvyl_Trfase"/>
</dbReference>
<dbReference type="EMBL" id="NIOJ01000005">
    <property type="protein sequence ID" value="PNU00903.1"/>
    <property type="molecule type" value="Genomic_DNA"/>
</dbReference>
<proteinExistence type="predicted"/>
<feature type="domain" description="Polysaccharide pyruvyl transferase" evidence="1">
    <location>
        <begin position="116"/>
        <end position="403"/>
    </location>
</feature>
<organism evidence="2 3">
    <name type="scientific">Clostridium thermosuccinogenes</name>
    <dbReference type="NCBI Taxonomy" id="84032"/>
    <lineage>
        <taxon>Bacteria</taxon>
        <taxon>Bacillati</taxon>
        <taxon>Bacillota</taxon>
        <taxon>Clostridia</taxon>
        <taxon>Eubacteriales</taxon>
        <taxon>Clostridiaceae</taxon>
        <taxon>Clostridium</taxon>
    </lineage>
</organism>
<accession>A0A2K2FJY6</accession>
<evidence type="ECO:0000259" key="1">
    <source>
        <dbReference type="Pfam" id="PF04230"/>
    </source>
</evidence>
<sequence>MKISVYSWCQKFCFDKVSFNEFYLYKLPLLYIGGDSMKIVYIADNRNRGNYGCRATSTALSQLVSEKHEIVGRISGRYTNYETGRLFFAKYLPSWVYGKLGNIPNWEYIKKVIYMWTRFRAKDKYLLGRYDYVSQDLDKSISNLIKCLPANPELNEFDLRQYDFDAIVVNGEGSFIFSTPPRRESLVIAMLIHWAQKMGKKVFFMNAMFSDCPFSERNTKTINIVDEILAKSDLVVVRENYSYEYVSNYLPHVHPVIIPDALFSWYDLVNDEHQVLNGKYYMPQKNESDEFYYSYDFIQPYICISGTSARINYSDINELIQSFCMLTLKVKNEFNLKVYLVQACEGDDFLYDVGKITNTPVIPLETPIIAAAKILANARLLISGRYHPSIMASLGGTPCIFMKSNSHKTLSLQQLLEYDKIYEYESTPDENECNEIIVHARSMYDSGEALRNKIKNRCKALSIEARKMIDLIN</sequence>
<dbReference type="PANTHER" id="PTHR36836:SF1">
    <property type="entry name" value="COLANIC ACID BIOSYNTHESIS PROTEIN WCAK"/>
    <property type="match status" value="1"/>
</dbReference>
<keyword evidence="3" id="KW-1185">Reference proteome</keyword>
<name>A0A2K2FJY6_9CLOT</name>
<evidence type="ECO:0000313" key="2">
    <source>
        <dbReference type="EMBL" id="PNU00903.1"/>
    </source>
</evidence>
<dbReference type="Pfam" id="PF04230">
    <property type="entry name" value="PS_pyruv_trans"/>
    <property type="match status" value="1"/>
</dbReference>
<dbReference type="AlphaFoldDB" id="A0A2K2FJY6"/>
<dbReference type="Proteomes" id="UP000236151">
    <property type="component" value="Unassembled WGS sequence"/>
</dbReference>
<dbReference type="KEGG" id="cthd:CDO33_01180"/>
<comment type="caution">
    <text evidence="2">The sequence shown here is derived from an EMBL/GenBank/DDBJ whole genome shotgun (WGS) entry which is preliminary data.</text>
</comment>
<reference evidence="2 3" key="1">
    <citation type="submission" date="2017-06" db="EMBL/GenBank/DDBJ databases">
        <title>Investigating the central metabolism of Clostridium thermosuccinogenes.</title>
        <authorList>
            <person name="Koendjbiharie J.G."/>
            <person name="van Kranenburg R."/>
        </authorList>
    </citation>
    <scope>NUCLEOTIDE SEQUENCE [LARGE SCALE GENOMIC DNA]</scope>
    <source>
        <strain evidence="2 3">DSM 5806</strain>
    </source>
</reference>
<gene>
    <name evidence="2" type="ORF">CDQ84_03200</name>
</gene>
<protein>
    <recommendedName>
        <fullName evidence="1">Polysaccharide pyruvyl transferase domain-containing protein</fullName>
    </recommendedName>
</protein>